<dbReference type="InterPro" id="IPR011008">
    <property type="entry name" value="Dimeric_a/b-barrel"/>
</dbReference>
<evidence type="ECO:0000259" key="1">
    <source>
        <dbReference type="Pfam" id="PF07110"/>
    </source>
</evidence>
<dbReference type="PATRIC" id="fig|864069.3.peg.2689"/>
<dbReference type="EMBL" id="JH660642">
    <property type="protein sequence ID" value="EIM28842.1"/>
    <property type="molecule type" value="Genomic_DNA"/>
</dbReference>
<dbReference type="InterPro" id="IPR009799">
    <property type="entry name" value="EthD_dom"/>
</dbReference>
<dbReference type="HOGENOM" id="CLU_1208677_0_0_5"/>
<dbReference type="eggNOG" id="ENOG503220G">
    <property type="taxonomic scope" value="Bacteria"/>
</dbReference>
<protein>
    <recommendedName>
        <fullName evidence="1">EthD domain-containing protein</fullName>
    </recommendedName>
</protein>
<proteinExistence type="predicted"/>
<feature type="domain" description="EthD" evidence="1">
    <location>
        <begin position="129"/>
        <end position="204"/>
    </location>
</feature>
<dbReference type="Proteomes" id="UP000003947">
    <property type="component" value="Unassembled WGS sequence"/>
</dbReference>
<dbReference type="AlphaFoldDB" id="I4YY00"/>
<dbReference type="SUPFAM" id="SSF54909">
    <property type="entry name" value="Dimeric alpha+beta barrel"/>
    <property type="match status" value="2"/>
</dbReference>
<dbReference type="OrthoDB" id="6369070at2"/>
<dbReference type="Pfam" id="PF07110">
    <property type="entry name" value="EthD"/>
    <property type="match status" value="2"/>
</dbReference>
<dbReference type="STRING" id="864069.MicloDRAFT_00024870"/>
<name>I4YY00_9HYPH</name>
<dbReference type="GO" id="GO:0016491">
    <property type="term" value="F:oxidoreductase activity"/>
    <property type="evidence" value="ECO:0007669"/>
    <property type="project" value="InterPro"/>
</dbReference>
<evidence type="ECO:0000313" key="3">
    <source>
        <dbReference type="Proteomes" id="UP000003947"/>
    </source>
</evidence>
<sequence>MIVRMGLLTRKAGLSTEDFRHHWRDVHGPLAARLPGLRRYHQNHVVDSSQLAIDHARGSWSIDGISELWFDNVDDMHRAVSSDAYREVAEDHVRFVGDTGLITAEQNVVVPVEAAAGPLVKRMSILTRKRGLTPEKFKSEWWGFHAEAVKKFPNLMGYTQNFVTDRSVGLGQTASYEALPIDGMVELWFRSVADIEAAFRSPAANVSQTHALSFIEEITTFLVEPHEVI</sequence>
<gene>
    <name evidence="2" type="ORF">MicloDRAFT_00024870</name>
</gene>
<reference evidence="2 3" key="1">
    <citation type="submission" date="2012-02" db="EMBL/GenBank/DDBJ databases">
        <title>Improved High-Quality Draft sequence of Microvirga sp. WSM3557.</title>
        <authorList>
            <consortium name="US DOE Joint Genome Institute"/>
            <person name="Lucas S."/>
            <person name="Han J."/>
            <person name="Lapidus A."/>
            <person name="Cheng J.-F."/>
            <person name="Goodwin L."/>
            <person name="Pitluck S."/>
            <person name="Peters L."/>
            <person name="Zhang X."/>
            <person name="Detter J.C."/>
            <person name="Han C."/>
            <person name="Tapia R."/>
            <person name="Land M."/>
            <person name="Hauser L."/>
            <person name="Kyrpides N."/>
            <person name="Ivanova N."/>
            <person name="Pagani I."/>
            <person name="Brau L."/>
            <person name="Yates R."/>
            <person name="O'Hara G."/>
            <person name="Rui T."/>
            <person name="Howieson J."/>
            <person name="Reeve W."/>
            <person name="Woyke T."/>
        </authorList>
    </citation>
    <scope>NUCLEOTIDE SEQUENCE [LARGE SCALE GENOMIC DNA]</scope>
    <source>
        <strain evidence="2 3">WSM3557</strain>
    </source>
</reference>
<evidence type="ECO:0000313" key="2">
    <source>
        <dbReference type="EMBL" id="EIM28842.1"/>
    </source>
</evidence>
<dbReference type="RefSeq" id="WP_009491506.1">
    <property type="nucleotide sequence ID" value="NZ_CP141048.1"/>
</dbReference>
<feature type="domain" description="EthD" evidence="1">
    <location>
        <begin position="11"/>
        <end position="97"/>
    </location>
</feature>
<accession>I4YY00</accession>
<keyword evidence="3" id="KW-1185">Reference proteome</keyword>
<dbReference type="Gene3D" id="3.30.70.100">
    <property type="match status" value="2"/>
</dbReference>
<organism evidence="2 3">
    <name type="scientific">Microvirga lotononidis</name>
    <dbReference type="NCBI Taxonomy" id="864069"/>
    <lineage>
        <taxon>Bacteria</taxon>
        <taxon>Pseudomonadati</taxon>
        <taxon>Pseudomonadota</taxon>
        <taxon>Alphaproteobacteria</taxon>
        <taxon>Hyphomicrobiales</taxon>
        <taxon>Methylobacteriaceae</taxon>
        <taxon>Microvirga</taxon>
    </lineage>
</organism>
<dbReference type="NCBIfam" id="TIGR02118">
    <property type="entry name" value="EthD family reductase"/>
    <property type="match status" value="2"/>
</dbReference>